<evidence type="ECO:0000256" key="4">
    <source>
        <dbReference type="ARBA" id="ARBA00022833"/>
    </source>
</evidence>
<evidence type="ECO:0000256" key="6">
    <source>
        <dbReference type="SAM" id="MobiDB-lite"/>
    </source>
</evidence>
<evidence type="ECO:0000256" key="2">
    <source>
        <dbReference type="ARBA" id="ARBA00022723"/>
    </source>
</evidence>
<organism evidence="7 8">
    <name type="scientific">Albugo candida</name>
    <dbReference type="NCBI Taxonomy" id="65357"/>
    <lineage>
        <taxon>Eukaryota</taxon>
        <taxon>Sar</taxon>
        <taxon>Stramenopiles</taxon>
        <taxon>Oomycota</taxon>
        <taxon>Peronosporomycetes</taxon>
        <taxon>Albuginales</taxon>
        <taxon>Albuginaceae</taxon>
        <taxon>Albugo</taxon>
    </lineage>
</organism>
<reference evidence="7 8" key="1">
    <citation type="submission" date="2012-05" db="EMBL/GenBank/DDBJ databases">
        <title>Recombination and specialization in a pathogen metapopulation.</title>
        <authorList>
            <person name="Gardiner A."/>
            <person name="Kemen E."/>
            <person name="Schultz-Larsen T."/>
            <person name="MacLean D."/>
            <person name="Van Oosterhout C."/>
            <person name="Jones J.D.G."/>
        </authorList>
    </citation>
    <scope>NUCLEOTIDE SEQUENCE [LARGE SCALE GENOMIC DNA]</scope>
    <source>
        <strain evidence="7 8">Ac Nc2</strain>
    </source>
</reference>
<dbReference type="AlphaFoldDB" id="A0A024FV91"/>
<comment type="subcellular location">
    <subcellularLocation>
        <location evidence="1">Nucleus</location>
    </subcellularLocation>
</comment>
<accession>A0A024FV91</accession>
<feature type="region of interest" description="Disordered" evidence="6">
    <location>
        <begin position="131"/>
        <end position="166"/>
    </location>
</feature>
<evidence type="ECO:0000256" key="5">
    <source>
        <dbReference type="ARBA" id="ARBA00023242"/>
    </source>
</evidence>
<dbReference type="Proteomes" id="UP000053237">
    <property type="component" value="Unassembled WGS sequence"/>
</dbReference>
<dbReference type="InterPro" id="IPR052035">
    <property type="entry name" value="ZnF_BED_domain_contain"/>
</dbReference>
<evidence type="ECO:0000313" key="7">
    <source>
        <dbReference type="EMBL" id="CCI11073.1"/>
    </source>
</evidence>
<keyword evidence="2" id="KW-0479">Metal-binding</keyword>
<sequence length="1000" mass="112669">MQSLSVNQMISMGTANITANSDILSMANALEPNGTGNVVQTGTHISEGKKKKPGRSPSQIWVLLTDEPNPQRKNAAACKHCKQQVLYYKKSEQAIRHLKKCSVFQSNQHQYAFIAQFQDILPLYNQKINAKGPVRKRKHTNLLQNRDTQSKKHAQRTHMTSNHTISPAQDHLQVGQSHFGDPSLTSFHGQQLYSSQQASGQAVAVSTPMHLGSQVFSDSFIDASSVLKEEREGMHSNKYSSSNHSIVNIYLDKEGDAVSTTAANNWTARKSQLGISQLLKRQQEEVEEALAMHIFASGLPFDAIEDPHLARALTILRADVKLPDKNKLVNEILPRCFDKVSTKVWRHMSSNSSFVCVKRDDWSGRNIYKTVYTSSQKRSMEFLYNETSTRYSGAQDVLFHEEMSGERISMEAGTEEEEVYTTYIAVRDDLNFFLESEPSDLGFGSNSEENHVVDALEQKCDADASKDVQNPNGSKDSMTSMYNKSQNVPDTQYTSILIAQDIKRVMGAIGSNVAGVVTASTRHHARAWELLKAEYPTRFFYGCACHALYLILLDIFHPEKVIDHDPQHLLPVISSEYPFIDLMNFIYGCAELTTFFTNQRYFYKSHSMDSHTFRRLQSVSATTQLIVERVSMKSLPSSSTCGSISWAVSPLGIEVEALIACFSTLQDLKGTLQGFVNAPEFLLLAPNEQLCQRERLKSFCLQADWTKILNQILGILHPIQLMLTKFQDSQTPISEVYIDFRRLQSEVEIFGLAPKEAAYMRRLVNARVEYALSDVHALAYLLDPRYIGRSVSREYREKIEDFIFTFPECDSQVSACEHRKRIISSEYTEYVVYAKSQRANRTFKWEMLEKGDRSPLQFWMAEGDDWPHLKPLALSLFSLKASSMGTDNDLKMQTLSTLFQNNRQHHSALNARRLTFIVINDVMLSGSPAFYHQNTACDDTERESNTIASSTSATLSELIPLQGHSTGQSSEFTNTSGSGICTTASSDPVLLPEGMMMWMI</sequence>
<dbReference type="SUPFAM" id="SSF53098">
    <property type="entry name" value="Ribonuclease H-like"/>
    <property type="match status" value="1"/>
</dbReference>
<proteinExistence type="predicted"/>
<dbReference type="STRING" id="65357.A0A024FV91"/>
<keyword evidence="8" id="KW-1185">Reference proteome</keyword>
<evidence type="ECO:0000256" key="1">
    <source>
        <dbReference type="ARBA" id="ARBA00004123"/>
    </source>
</evidence>
<dbReference type="InParanoid" id="A0A024FV91"/>
<feature type="compositionally biased region" description="Polar residues" evidence="6">
    <location>
        <begin position="157"/>
        <end position="166"/>
    </location>
</feature>
<dbReference type="OrthoDB" id="157635at2759"/>
<comment type="caution">
    <text evidence="7">The sequence shown here is derived from an EMBL/GenBank/DDBJ whole genome shotgun (WGS) entry which is preliminary data.</text>
</comment>
<keyword evidence="4" id="KW-0862">Zinc</keyword>
<dbReference type="PANTHER" id="PTHR46481:SF10">
    <property type="entry name" value="ZINC FINGER BED DOMAIN-CONTAINING PROTEIN 39"/>
    <property type="match status" value="1"/>
</dbReference>
<dbReference type="InterPro" id="IPR012337">
    <property type="entry name" value="RNaseH-like_sf"/>
</dbReference>
<dbReference type="PANTHER" id="PTHR46481">
    <property type="entry name" value="ZINC FINGER BED DOMAIN-CONTAINING PROTEIN 4"/>
    <property type="match status" value="1"/>
</dbReference>
<evidence type="ECO:0000313" key="8">
    <source>
        <dbReference type="Proteomes" id="UP000053237"/>
    </source>
</evidence>
<protein>
    <submittedName>
        <fullName evidence="7">Uncharacterized protein</fullName>
    </submittedName>
</protein>
<keyword evidence="3" id="KW-0863">Zinc-finger</keyword>
<dbReference type="EMBL" id="CAIX01000536">
    <property type="protein sequence ID" value="CCI11073.1"/>
    <property type="molecule type" value="Genomic_DNA"/>
</dbReference>
<dbReference type="GO" id="GO:0008270">
    <property type="term" value="F:zinc ion binding"/>
    <property type="evidence" value="ECO:0007669"/>
    <property type="project" value="UniProtKB-KW"/>
</dbReference>
<gene>
    <name evidence="7" type="ORF">BN9_123240</name>
</gene>
<keyword evidence="5" id="KW-0539">Nucleus</keyword>
<dbReference type="GO" id="GO:0005634">
    <property type="term" value="C:nucleus"/>
    <property type="evidence" value="ECO:0007669"/>
    <property type="project" value="UniProtKB-SubCell"/>
</dbReference>
<name>A0A024FV91_9STRA</name>
<evidence type="ECO:0000256" key="3">
    <source>
        <dbReference type="ARBA" id="ARBA00022771"/>
    </source>
</evidence>